<evidence type="ECO:0000313" key="3">
    <source>
        <dbReference type="EMBL" id="ONN74395.1"/>
    </source>
</evidence>
<evidence type="ECO:0000313" key="4">
    <source>
        <dbReference type="EMBL" id="THC79810.1"/>
    </source>
</evidence>
<dbReference type="EMBL" id="JACCKI010000011">
    <property type="protein sequence ID" value="NZA05734.1"/>
    <property type="molecule type" value="Genomic_DNA"/>
</dbReference>
<reference evidence="4 6" key="2">
    <citation type="submission" date="2019-04" db="EMBL/GenBank/DDBJ databases">
        <title>Genome Announcement to Ensure Probiotic Safety of Lactobacillus rhamnosus UBLR-58.</title>
        <authorList>
            <person name="Sulthana A."/>
            <person name="Lakshmi S.G."/>
            <person name="Madempudi R.S."/>
        </authorList>
    </citation>
    <scope>NUCLEOTIDE SEQUENCE [LARGE SCALE GENOMIC DNA]</scope>
    <source>
        <strain evidence="4 6">UBLR-58</strain>
    </source>
</reference>
<dbReference type="RefSeq" id="WP_019728386.1">
    <property type="nucleotide sequence ID" value="NZ_CABFNI010000014.1"/>
</dbReference>
<dbReference type="Pfam" id="PF04326">
    <property type="entry name" value="SLFN_AlbA_2"/>
    <property type="match status" value="1"/>
</dbReference>
<evidence type="ECO:0000313" key="5">
    <source>
        <dbReference type="Proteomes" id="UP000189067"/>
    </source>
</evidence>
<sequence length="412" mass="48033">MNTEELKIWLDKPEGDHHDFKEHWYHKGQKPELVKDIFSFVNTVHHDDCLLILGVNDQRKVTGVEDDENWRLNQQQLIDFMRKLPISGELIPRLGVETIHIGEHEVDVIRIFNSNNVPVFLGRKWNEKGLPNNVILPGQIFTREQDVNTARDSTADYHQVERLFKKHFRMDTPIEERYKYTLSDTSNWRYTEADGFVFQYSPNPDFYMVLCDDDEDRYKAEAYSLDQFRTKMSWQSLKIKFRQSTIDTLLVVWLDGGRLVVVKPDVGILRSDSSRPLSYYCLIENTIAGRVQNLFATGLPLTADPYSLNAFYKSVVLFRSEDEKNNLESLLAERIDDVESLIKPTEDEITGIAGRMAMDFKSTEQEVQDTTISYMLVQHAMGRLMNDCLLDYRRGNDISGVISRWRQKRTEG</sequence>
<evidence type="ECO:0000259" key="1">
    <source>
        <dbReference type="Pfam" id="PF04326"/>
    </source>
</evidence>
<evidence type="ECO:0000313" key="2">
    <source>
        <dbReference type="EMBL" id="NZA05734.1"/>
    </source>
</evidence>
<protein>
    <submittedName>
        <fullName evidence="2">ATP-binding protein</fullName>
    </submittedName>
</protein>
<keyword evidence="2" id="KW-0067">ATP-binding</keyword>
<accession>A0A853J5X4</accession>
<reference evidence="3 5" key="1">
    <citation type="submission" date="2017-01" db="EMBL/GenBank/DDBJ databases">
        <title>In silico prediction, in vitro antibacterial spectrum and physicochemical properties of a putative bacteriocin produced by Lactobacillus rhamnosus strain L156.4.</title>
        <authorList>
            <person name="Silveira A.M."/>
            <person name="Monteiro A.S."/>
            <person name="Santos V.L."/>
            <person name="Nicoli J.R."/>
            <person name="Azevedo V."/>
            <person name="Soares S.C."/>
            <person name="Castro-Oliveira L."/>
            <person name="Dias-Souza M.V."/>
            <person name="Nardi R.M."/>
        </authorList>
    </citation>
    <scope>NUCLEOTIDE SEQUENCE [LARGE SCALE GENOMIC DNA]</scope>
    <source>
        <strain evidence="3 5">L156.4</strain>
    </source>
</reference>
<comment type="caution">
    <text evidence="2">The sequence shown here is derived from an EMBL/GenBank/DDBJ whole genome shotgun (WGS) entry which is preliminary data.</text>
</comment>
<name>A0A853J5X4_LACRH</name>
<dbReference type="Proteomes" id="UP000552935">
    <property type="component" value="Unassembled WGS sequence"/>
</dbReference>
<proteinExistence type="predicted"/>
<dbReference type="InterPro" id="IPR007421">
    <property type="entry name" value="Schlafen_AlbA_2_dom"/>
</dbReference>
<dbReference type="EMBL" id="SSHM01000001">
    <property type="protein sequence ID" value="THC79810.1"/>
    <property type="molecule type" value="Genomic_DNA"/>
</dbReference>
<gene>
    <name evidence="3" type="ORF">BWR10_09395</name>
    <name evidence="4" type="ORF">E6L36_04970</name>
    <name evidence="2" type="ORF">H0N82_11725</name>
</gene>
<keyword evidence="2" id="KW-0547">Nucleotide-binding</keyword>
<evidence type="ECO:0000313" key="6">
    <source>
        <dbReference type="Proteomes" id="UP000307517"/>
    </source>
</evidence>
<dbReference type="GO" id="GO:0005524">
    <property type="term" value="F:ATP binding"/>
    <property type="evidence" value="ECO:0007669"/>
    <property type="project" value="UniProtKB-KW"/>
</dbReference>
<dbReference type="InterPro" id="IPR038461">
    <property type="entry name" value="Schlafen_AlbA_2_dom_sf"/>
</dbReference>
<dbReference type="Gene3D" id="3.30.950.30">
    <property type="entry name" value="Schlafen, AAA domain"/>
    <property type="match status" value="1"/>
</dbReference>
<dbReference type="EMBL" id="MTJY01000037">
    <property type="protein sequence ID" value="ONN74395.1"/>
    <property type="molecule type" value="Genomic_DNA"/>
</dbReference>
<organism evidence="2 7">
    <name type="scientific">Lacticaseibacillus rhamnosus</name>
    <name type="common">Lactobacillus rhamnosus</name>
    <dbReference type="NCBI Taxonomy" id="47715"/>
    <lineage>
        <taxon>Bacteria</taxon>
        <taxon>Bacillati</taxon>
        <taxon>Bacillota</taxon>
        <taxon>Bacilli</taxon>
        <taxon>Lactobacillales</taxon>
        <taxon>Lactobacillaceae</taxon>
        <taxon>Lacticaseibacillus</taxon>
    </lineage>
</organism>
<feature type="domain" description="Schlafen AlbA-2" evidence="1">
    <location>
        <begin position="14"/>
        <end position="123"/>
    </location>
</feature>
<reference evidence="2 7" key="3">
    <citation type="submission" date="2020-07" db="EMBL/GenBank/DDBJ databases">
        <title>Organ Donor 1.</title>
        <authorList>
            <person name="Marsh A.J."/>
            <person name="Azcarate-Peril M.A."/>
        </authorList>
    </citation>
    <scope>NUCLEOTIDE SEQUENCE [LARGE SCALE GENOMIC DNA]</scope>
    <source>
        <strain evidence="2 7">AMC0712</strain>
    </source>
</reference>
<dbReference type="AlphaFoldDB" id="A0A853J5X4"/>
<evidence type="ECO:0000313" key="7">
    <source>
        <dbReference type="Proteomes" id="UP000552935"/>
    </source>
</evidence>
<dbReference type="Proteomes" id="UP000307517">
    <property type="component" value="Unassembled WGS sequence"/>
</dbReference>
<dbReference type="Proteomes" id="UP000189067">
    <property type="component" value="Unassembled WGS sequence"/>
</dbReference>